<evidence type="ECO:0000256" key="1">
    <source>
        <dbReference type="SAM" id="MobiDB-lite"/>
    </source>
</evidence>
<organism evidence="3">
    <name type="scientific">viral metagenome</name>
    <dbReference type="NCBI Taxonomy" id="1070528"/>
    <lineage>
        <taxon>unclassified sequences</taxon>
        <taxon>metagenomes</taxon>
        <taxon>organismal metagenomes</taxon>
    </lineage>
</organism>
<sequence>MTTETRVRPGQPDGWNERDVSSLDGITLPDGAKFYDTPGHGFLRVDLREHTAKVSSYDYRDGPHHVLLEEDCSMTMWLAEKGLIPMEDYILDMMQRISRIPAV</sequence>
<feature type="region of interest" description="Disordered" evidence="1">
    <location>
        <begin position="1"/>
        <end position="22"/>
    </location>
</feature>
<accession>A0A6M3L877</accession>
<dbReference type="EMBL" id="MT142088">
    <property type="protein sequence ID" value="QJA74294.1"/>
    <property type="molecule type" value="Genomic_DNA"/>
</dbReference>
<proteinExistence type="predicted"/>
<name>A0A6M3L877_9ZZZZ</name>
<dbReference type="AlphaFoldDB" id="A0A6M3L877"/>
<evidence type="ECO:0000313" key="3">
    <source>
        <dbReference type="EMBL" id="QJA90579.1"/>
    </source>
</evidence>
<protein>
    <submittedName>
        <fullName evidence="3">Uncharacterized protein</fullName>
    </submittedName>
</protein>
<gene>
    <name evidence="2" type="ORF">MM415A02063_0005</name>
    <name evidence="3" type="ORF">MM415B02351_0015</name>
</gene>
<dbReference type="EMBL" id="MT142922">
    <property type="protein sequence ID" value="QJA90579.1"/>
    <property type="molecule type" value="Genomic_DNA"/>
</dbReference>
<reference evidence="3" key="1">
    <citation type="submission" date="2020-03" db="EMBL/GenBank/DDBJ databases">
        <title>The deep terrestrial virosphere.</title>
        <authorList>
            <person name="Holmfeldt K."/>
            <person name="Nilsson E."/>
            <person name="Simone D."/>
            <person name="Lopez-Fernandez M."/>
            <person name="Wu X."/>
            <person name="de Brujin I."/>
            <person name="Lundin D."/>
            <person name="Andersson A."/>
            <person name="Bertilsson S."/>
            <person name="Dopson M."/>
        </authorList>
    </citation>
    <scope>NUCLEOTIDE SEQUENCE</scope>
    <source>
        <strain evidence="2">MM415A02063</strain>
        <strain evidence="3">MM415B02351</strain>
    </source>
</reference>
<evidence type="ECO:0000313" key="2">
    <source>
        <dbReference type="EMBL" id="QJA74294.1"/>
    </source>
</evidence>